<feature type="transmembrane region" description="Helical" evidence="7">
    <location>
        <begin position="123"/>
        <end position="143"/>
    </location>
</feature>
<keyword evidence="9" id="KW-1185">Reference proteome</keyword>
<organism evidence="8 9">
    <name type="scientific">Haloferula rosea</name>
    <dbReference type="NCBI Taxonomy" id="490093"/>
    <lineage>
        <taxon>Bacteria</taxon>
        <taxon>Pseudomonadati</taxon>
        <taxon>Verrucomicrobiota</taxon>
        <taxon>Verrucomicrobiia</taxon>
        <taxon>Verrucomicrobiales</taxon>
        <taxon>Verrucomicrobiaceae</taxon>
        <taxon>Haloferula</taxon>
    </lineage>
</organism>
<evidence type="ECO:0000256" key="6">
    <source>
        <dbReference type="ARBA" id="ARBA00023136"/>
    </source>
</evidence>
<keyword evidence="4 7" id="KW-0812">Transmembrane</keyword>
<keyword evidence="6 7" id="KW-0472">Membrane</keyword>
<evidence type="ECO:0000256" key="4">
    <source>
        <dbReference type="ARBA" id="ARBA00022692"/>
    </source>
</evidence>
<dbReference type="InterPro" id="IPR032808">
    <property type="entry name" value="DoxX"/>
</dbReference>
<keyword evidence="5 7" id="KW-1133">Transmembrane helix</keyword>
<reference evidence="8" key="1">
    <citation type="submission" date="2021-01" db="EMBL/GenBank/DDBJ databases">
        <title>Modified the classification status of verrucomicrobia.</title>
        <authorList>
            <person name="Feng X."/>
        </authorList>
    </citation>
    <scope>NUCLEOTIDE SEQUENCE</scope>
    <source>
        <strain evidence="8">KCTC 22201</strain>
    </source>
</reference>
<feature type="transmembrane region" description="Helical" evidence="7">
    <location>
        <begin position="12"/>
        <end position="32"/>
    </location>
</feature>
<proteinExistence type="inferred from homology"/>
<evidence type="ECO:0000313" key="9">
    <source>
        <dbReference type="Proteomes" id="UP000658278"/>
    </source>
</evidence>
<evidence type="ECO:0000256" key="1">
    <source>
        <dbReference type="ARBA" id="ARBA00004651"/>
    </source>
</evidence>
<comment type="subcellular location">
    <subcellularLocation>
        <location evidence="1">Cell membrane</location>
        <topology evidence="1">Multi-pass membrane protein</topology>
    </subcellularLocation>
</comment>
<keyword evidence="3" id="KW-1003">Cell membrane</keyword>
<comment type="similarity">
    <text evidence="2">Belongs to the DoxX family.</text>
</comment>
<sequence>MKKFWFDCGTRDAVASGGLLVLRAGIGLMMLVGHGWPKIAAFEAKKDVWPVPGVWPLSLISPPVSMMATLAAEVGAAACIVLGLATRPAAFLLGFAMVIGAFQVHALDPFFMPRDPGPSKEPALLYLIPCLALIVSGAGGYSVDRMLYKEKKKRFF</sequence>
<dbReference type="AlphaFoldDB" id="A0A934VCF7"/>
<gene>
    <name evidence="8" type="ORF">JIN81_15275</name>
</gene>
<dbReference type="PANTHER" id="PTHR33452">
    <property type="entry name" value="OXIDOREDUCTASE CATD-RELATED"/>
    <property type="match status" value="1"/>
</dbReference>
<evidence type="ECO:0000256" key="5">
    <source>
        <dbReference type="ARBA" id="ARBA00022989"/>
    </source>
</evidence>
<dbReference type="InterPro" id="IPR051907">
    <property type="entry name" value="DoxX-like_oxidoreductase"/>
</dbReference>
<evidence type="ECO:0000256" key="2">
    <source>
        <dbReference type="ARBA" id="ARBA00006679"/>
    </source>
</evidence>
<dbReference type="GO" id="GO:0005886">
    <property type="term" value="C:plasma membrane"/>
    <property type="evidence" value="ECO:0007669"/>
    <property type="project" value="UniProtKB-SubCell"/>
</dbReference>
<evidence type="ECO:0000313" key="8">
    <source>
        <dbReference type="EMBL" id="MBK1828393.1"/>
    </source>
</evidence>
<accession>A0A934VCF7</accession>
<feature type="transmembrane region" description="Helical" evidence="7">
    <location>
        <begin position="91"/>
        <end position="111"/>
    </location>
</feature>
<dbReference type="PANTHER" id="PTHR33452:SF1">
    <property type="entry name" value="INNER MEMBRANE PROTEIN YPHA-RELATED"/>
    <property type="match status" value="1"/>
</dbReference>
<evidence type="ECO:0000256" key="7">
    <source>
        <dbReference type="SAM" id="Phobius"/>
    </source>
</evidence>
<protein>
    <submittedName>
        <fullName evidence="8">DoxX family protein</fullName>
    </submittedName>
</protein>
<feature type="transmembrane region" description="Helical" evidence="7">
    <location>
        <begin position="64"/>
        <end position="84"/>
    </location>
</feature>
<dbReference type="RefSeq" id="WP_200281736.1">
    <property type="nucleotide sequence ID" value="NZ_JAENII010000013.1"/>
</dbReference>
<dbReference type="Pfam" id="PF07681">
    <property type="entry name" value="DoxX"/>
    <property type="match status" value="1"/>
</dbReference>
<dbReference type="Proteomes" id="UP000658278">
    <property type="component" value="Unassembled WGS sequence"/>
</dbReference>
<dbReference type="EMBL" id="JAENII010000013">
    <property type="protein sequence ID" value="MBK1828393.1"/>
    <property type="molecule type" value="Genomic_DNA"/>
</dbReference>
<name>A0A934VCF7_9BACT</name>
<comment type="caution">
    <text evidence="8">The sequence shown here is derived from an EMBL/GenBank/DDBJ whole genome shotgun (WGS) entry which is preliminary data.</text>
</comment>
<evidence type="ECO:0000256" key="3">
    <source>
        <dbReference type="ARBA" id="ARBA00022475"/>
    </source>
</evidence>